<comment type="similarity">
    <text evidence="1">Belongs to the enoyl-CoA hydratase/isomerase family.</text>
</comment>
<sequence length="302" mass="32267">MLDPELAIGFALPDNEFAWSEDDVVRYHLALGAGAEHTDPAELRYLLDAPHVLPTFGMTVPAALGVAAAQHYHAEPPEIRFPGVELELAKLVHARQEIVVHRPMPPSGAGTASSRITALHDKGSAAIIVQEASLTTAGQPLLSFRTSIHARGEGGFGGERGPSAAELAVPMPDRAPDAVVVTKTLPQQALLYRLCGERNAVHADPERARAAGFPGPTLQGVCVYGMVCKAVTDAVLGADPTRIRRYEARFAGVVFPGEALETRIWRSSKEILFATVVPGEPERPVLADCRITCAPADARDRE</sequence>
<dbReference type="PANTHER" id="PTHR13078">
    <property type="entry name" value="PEROXISOMAL MULTIFUNCTIONAL ENZYME TYPE 2-RELATED"/>
    <property type="match status" value="1"/>
</dbReference>
<dbReference type="RefSeq" id="WP_344874136.1">
    <property type="nucleotide sequence ID" value="NZ_BAABAL010000007.1"/>
</dbReference>
<evidence type="ECO:0000259" key="3">
    <source>
        <dbReference type="Pfam" id="PF22622"/>
    </source>
</evidence>
<dbReference type="Gene3D" id="3.10.129.10">
    <property type="entry name" value="Hotdog Thioesterase"/>
    <property type="match status" value="1"/>
</dbReference>
<comment type="caution">
    <text evidence="4">The sequence shown here is derived from an EMBL/GenBank/DDBJ whole genome shotgun (WGS) entry which is preliminary data.</text>
</comment>
<dbReference type="EMBL" id="BAABAL010000007">
    <property type="protein sequence ID" value="GAA4003428.1"/>
    <property type="molecule type" value="Genomic_DNA"/>
</dbReference>
<feature type="domain" description="Peroxisomal multifunctional enzyme type 2-like N-terminal" evidence="3">
    <location>
        <begin position="17"/>
        <end position="152"/>
    </location>
</feature>
<evidence type="ECO:0000313" key="5">
    <source>
        <dbReference type="Proteomes" id="UP001501747"/>
    </source>
</evidence>
<reference evidence="5" key="1">
    <citation type="journal article" date="2019" name="Int. J. Syst. Evol. Microbiol.">
        <title>The Global Catalogue of Microorganisms (GCM) 10K type strain sequencing project: providing services to taxonomists for standard genome sequencing and annotation.</title>
        <authorList>
            <consortium name="The Broad Institute Genomics Platform"/>
            <consortium name="The Broad Institute Genome Sequencing Center for Infectious Disease"/>
            <person name="Wu L."/>
            <person name="Ma J."/>
        </authorList>
    </citation>
    <scope>NUCLEOTIDE SEQUENCE [LARGE SCALE GENOMIC DNA]</scope>
    <source>
        <strain evidence="5">JCM 17342</strain>
    </source>
</reference>
<protein>
    <submittedName>
        <fullName evidence="4">MaoC/PaaZ C-terminal domain-containing protein</fullName>
    </submittedName>
</protein>
<evidence type="ECO:0000259" key="2">
    <source>
        <dbReference type="Pfam" id="PF01575"/>
    </source>
</evidence>
<name>A0ABP7RXJ1_9PSEU</name>
<dbReference type="InterPro" id="IPR029069">
    <property type="entry name" value="HotDog_dom_sf"/>
</dbReference>
<dbReference type="PANTHER" id="PTHR13078:SF59">
    <property type="entry name" value="ENOYL-COA HYDRATASE CHSH3"/>
    <property type="match status" value="1"/>
</dbReference>
<dbReference type="InterPro" id="IPR054357">
    <property type="entry name" value="MFE-2_N"/>
</dbReference>
<dbReference type="Proteomes" id="UP001501747">
    <property type="component" value="Unassembled WGS sequence"/>
</dbReference>
<dbReference type="Pfam" id="PF22622">
    <property type="entry name" value="MFE-2_hydrat-2_N"/>
    <property type="match status" value="1"/>
</dbReference>
<keyword evidence="5" id="KW-1185">Reference proteome</keyword>
<organism evidence="4 5">
    <name type="scientific">Allokutzneria multivorans</name>
    <dbReference type="NCBI Taxonomy" id="1142134"/>
    <lineage>
        <taxon>Bacteria</taxon>
        <taxon>Bacillati</taxon>
        <taxon>Actinomycetota</taxon>
        <taxon>Actinomycetes</taxon>
        <taxon>Pseudonocardiales</taxon>
        <taxon>Pseudonocardiaceae</taxon>
        <taxon>Allokutzneria</taxon>
    </lineage>
</organism>
<dbReference type="Pfam" id="PF01575">
    <property type="entry name" value="MaoC_dehydratas"/>
    <property type="match status" value="1"/>
</dbReference>
<evidence type="ECO:0000256" key="1">
    <source>
        <dbReference type="ARBA" id="ARBA00005254"/>
    </source>
</evidence>
<feature type="domain" description="MaoC-like" evidence="2">
    <location>
        <begin position="171"/>
        <end position="275"/>
    </location>
</feature>
<evidence type="ECO:0000313" key="4">
    <source>
        <dbReference type="EMBL" id="GAA4003428.1"/>
    </source>
</evidence>
<dbReference type="InterPro" id="IPR002539">
    <property type="entry name" value="MaoC-like_dom"/>
</dbReference>
<dbReference type="SUPFAM" id="SSF54637">
    <property type="entry name" value="Thioesterase/thiol ester dehydrase-isomerase"/>
    <property type="match status" value="2"/>
</dbReference>
<dbReference type="CDD" id="cd03448">
    <property type="entry name" value="HDE_HSD"/>
    <property type="match status" value="1"/>
</dbReference>
<gene>
    <name evidence="4" type="ORF">GCM10022247_25390</name>
</gene>
<proteinExistence type="inferred from homology"/>
<accession>A0ABP7RXJ1</accession>